<reference evidence="1" key="1">
    <citation type="submission" date="2024-12" db="EMBL/GenBank/DDBJ databases">
        <authorList>
            <person name="Wu N."/>
        </authorList>
    </citation>
    <scope>NUCLEOTIDE SEQUENCE</scope>
    <source>
        <strain evidence="1">P15</strain>
    </source>
</reference>
<gene>
    <name evidence="1" type="ORF">ACI1P1_08995</name>
</gene>
<comment type="caution">
    <text evidence="1">The sequence shown here is derived from an EMBL/GenBank/DDBJ whole genome shotgun (WGS) entry which is preliminary data.</text>
</comment>
<keyword evidence="2" id="KW-1185">Reference proteome</keyword>
<sequence>MRFSPKRMSLSLLVAVVMSVFAVVPAFAEDESTVVSVSDNQEITIHSVVGKEKVNGTADLIHINSSSSIFFDGYDDYGYQGITFYPEAVLKDGKLELGKGQELEFMEKYYVVKTDDDFPKYTTKLPESGEYFMSAGNFAVLEQNGVYEIAYAAKPGADKKSFFVQLTWADETGGQPAAEPTKEPAQEPAKEPAKEPVQEPANKPELKPAAAVPTASKVMVNGKEVAFEAYNIDGNNYFKLRDLAKAVNGSGKQFEVGFDAASNAISLKAEAAYTAVGGELEASGVTGNQQAVPSSSALMLNGKKLELGAYNINGNNYFKLRDIAKAFNIGVTWDAKLNMIGIDTAIDYVAE</sequence>
<organism evidence="1 2">
    <name type="scientific">Paenibacillus mesotrionivorans</name>
    <dbReference type="NCBI Taxonomy" id="3160968"/>
    <lineage>
        <taxon>Bacteria</taxon>
        <taxon>Bacillati</taxon>
        <taxon>Bacillota</taxon>
        <taxon>Bacilli</taxon>
        <taxon>Bacillales</taxon>
        <taxon>Paenibacillaceae</taxon>
        <taxon>Paenibacillus</taxon>
    </lineage>
</organism>
<dbReference type="Proteomes" id="UP001631969">
    <property type="component" value="Unassembled WGS sequence"/>
</dbReference>
<dbReference type="EMBL" id="JBJURJ010000005">
    <property type="protein sequence ID" value="MFM9328421.1"/>
    <property type="molecule type" value="Genomic_DNA"/>
</dbReference>
<protein>
    <submittedName>
        <fullName evidence="1">PT domain-containing protein</fullName>
    </submittedName>
</protein>
<proteinExistence type="predicted"/>
<evidence type="ECO:0000313" key="2">
    <source>
        <dbReference type="Proteomes" id="UP001631969"/>
    </source>
</evidence>
<accession>A0ACC7NWG1</accession>
<name>A0ACC7NWG1_9BACL</name>
<evidence type="ECO:0000313" key="1">
    <source>
        <dbReference type="EMBL" id="MFM9328421.1"/>
    </source>
</evidence>